<feature type="region of interest" description="Disordered" evidence="1">
    <location>
        <begin position="101"/>
        <end position="125"/>
    </location>
</feature>
<feature type="region of interest" description="Disordered" evidence="1">
    <location>
        <begin position="1"/>
        <end position="21"/>
    </location>
</feature>
<feature type="region of interest" description="Disordered" evidence="1">
    <location>
        <begin position="190"/>
        <end position="218"/>
    </location>
</feature>
<evidence type="ECO:0008006" key="4">
    <source>
        <dbReference type="Google" id="ProtNLM"/>
    </source>
</evidence>
<dbReference type="RefSeq" id="WP_267647637.1">
    <property type="nucleotide sequence ID" value="NZ_JANHGR010000002.1"/>
</dbReference>
<protein>
    <recommendedName>
        <fullName evidence="4">Tat (Twin-arginine translocation) pathway signal sequence</fullName>
    </recommendedName>
</protein>
<accession>A0ABD6BUI1</accession>
<evidence type="ECO:0000313" key="2">
    <source>
        <dbReference type="EMBL" id="MFD1568343.1"/>
    </source>
</evidence>
<gene>
    <name evidence="2" type="ORF">ACFSAU_12670</name>
</gene>
<dbReference type="InterPro" id="IPR006311">
    <property type="entry name" value="TAT_signal"/>
</dbReference>
<dbReference type="EMBL" id="JBHUCZ010000010">
    <property type="protein sequence ID" value="MFD1568343.1"/>
    <property type="molecule type" value="Genomic_DNA"/>
</dbReference>
<evidence type="ECO:0000313" key="3">
    <source>
        <dbReference type="Proteomes" id="UP001597139"/>
    </source>
</evidence>
<keyword evidence="3" id="KW-1185">Reference proteome</keyword>
<reference evidence="2 3" key="1">
    <citation type="journal article" date="2019" name="Int. J. Syst. Evol. Microbiol.">
        <title>The Global Catalogue of Microorganisms (GCM) 10K type strain sequencing project: providing services to taxonomists for standard genome sequencing and annotation.</title>
        <authorList>
            <consortium name="The Broad Institute Genomics Platform"/>
            <consortium name="The Broad Institute Genome Sequencing Center for Infectious Disease"/>
            <person name="Wu L."/>
            <person name="Ma J."/>
        </authorList>
    </citation>
    <scope>NUCLEOTIDE SEQUENCE [LARGE SCALE GENOMIC DNA]</scope>
    <source>
        <strain evidence="2 3">CGMCC 1.12859</strain>
    </source>
</reference>
<feature type="compositionally biased region" description="Low complexity" evidence="1">
    <location>
        <begin position="7"/>
        <end position="16"/>
    </location>
</feature>
<dbReference type="AlphaFoldDB" id="A0ABD6BUI1"/>
<name>A0ABD6BUI1_9EURY</name>
<sequence>MPRRFGPSTPDSSLDESSSRREFLRRTVGAAGAVGLASTAGCLGNLRDDVSPPPSAAAGTAATAETALSADEFDAFVERQRDRYGDSGVWGIAGTEPDHDLRFDGAWTGTVGLGSDGEPRPQPDETGDLRAVVDAAVAAYTAPEGDGSGEERYQLWLWAAGRLTGGEGGGALTRTSALRRLEVGVTLDGDGAEMGPYTPGSDLTEGPASIGPSAMGIGGPSTSFPIHSGTVRVAPERTSFDENAVAVQWRGDTDRTQSVNGTCAASWAADSGPSFDLSTRVAADRRRF</sequence>
<dbReference type="Proteomes" id="UP001597139">
    <property type="component" value="Unassembled WGS sequence"/>
</dbReference>
<comment type="caution">
    <text evidence="2">The sequence shown here is derived from an EMBL/GenBank/DDBJ whole genome shotgun (WGS) entry which is preliminary data.</text>
</comment>
<dbReference type="PROSITE" id="PS51318">
    <property type="entry name" value="TAT"/>
    <property type="match status" value="1"/>
</dbReference>
<feature type="region of interest" description="Disordered" evidence="1">
    <location>
        <begin position="42"/>
        <end position="64"/>
    </location>
</feature>
<proteinExistence type="predicted"/>
<evidence type="ECO:0000256" key="1">
    <source>
        <dbReference type="SAM" id="MobiDB-lite"/>
    </source>
</evidence>
<organism evidence="2 3">
    <name type="scientific">Halolamina litorea</name>
    <dbReference type="NCBI Taxonomy" id="1515593"/>
    <lineage>
        <taxon>Archaea</taxon>
        <taxon>Methanobacteriati</taxon>
        <taxon>Methanobacteriota</taxon>
        <taxon>Stenosarchaea group</taxon>
        <taxon>Halobacteria</taxon>
        <taxon>Halobacteriales</taxon>
        <taxon>Haloferacaceae</taxon>
    </lineage>
</organism>